<dbReference type="EC" id="3.1.3.48" evidence="2"/>
<proteinExistence type="inferred from homology"/>
<evidence type="ECO:0000256" key="4">
    <source>
        <dbReference type="ARBA" id="ARBA00022912"/>
    </source>
</evidence>
<dbReference type="CDD" id="cd16343">
    <property type="entry name" value="LMWPTP"/>
    <property type="match status" value="1"/>
</dbReference>
<keyword evidence="7" id="KW-1185">Reference proteome</keyword>
<dbReference type="SUPFAM" id="SSF52788">
    <property type="entry name" value="Phosphotyrosine protein phosphatases I"/>
    <property type="match status" value="1"/>
</dbReference>
<evidence type="ECO:0000256" key="1">
    <source>
        <dbReference type="ARBA" id="ARBA00011063"/>
    </source>
</evidence>
<name>A0ABT3T215_9GAMM</name>
<protein>
    <recommendedName>
        <fullName evidence="2">protein-tyrosine-phosphatase</fullName>
        <ecNumber evidence="2">3.1.3.48</ecNumber>
    </recommendedName>
</protein>
<dbReference type="RefSeq" id="WP_279247648.1">
    <property type="nucleotide sequence ID" value="NZ_SHNO01000001.1"/>
</dbReference>
<dbReference type="Gene3D" id="3.40.50.2300">
    <property type="match status" value="1"/>
</dbReference>
<reference evidence="6" key="1">
    <citation type="submission" date="2019-02" db="EMBL/GenBank/DDBJ databases">
        <authorList>
            <person name="Li S.-H."/>
        </authorList>
    </citation>
    <scope>NUCLEOTIDE SEQUENCE</scope>
    <source>
        <strain evidence="6">IMCC11814</strain>
    </source>
</reference>
<dbReference type="EMBL" id="SHNO01000001">
    <property type="protein sequence ID" value="MCX2975890.1"/>
    <property type="molecule type" value="Genomic_DNA"/>
</dbReference>
<feature type="domain" description="Phosphotyrosine protein phosphatase I" evidence="5">
    <location>
        <begin position="10"/>
        <end position="159"/>
    </location>
</feature>
<dbReference type="SMART" id="SM00226">
    <property type="entry name" value="LMWPc"/>
    <property type="match status" value="1"/>
</dbReference>
<sequence length="168" mass="18740">MNLFGTRYALEILTVCTANICRSPMAECILREELKMRGLGKKVSVSSAGTHVSRPGVMADARARKVCARHGVDLRRCRTRQVAEQDFHQFRFILAMDERNYGWLCREFPPAQQHSISLIGSWAQGEAIGDIPDPYFGSLAGFEAVYQQLHLSIKGFAAQIPNLLGVDN</sequence>
<dbReference type="PANTHER" id="PTHR11717:SF7">
    <property type="entry name" value="LOW MOLECULAR WEIGHT PHOSPHOTYROSINE PROTEIN PHOSPHATASE"/>
    <property type="match status" value="1"/>
</dbReference>
<dbReference type="Proteomes" id="UP001143304">
    <property type="component" value="Unassembled WGS sequence"/>
</dbReference>
<dbReference type="Pfam" id="PF01451">
    <property type="entry name" value="LMWPc"/>
    <property type="match status" value="1"/>
</dbReference>
<dbReference type="PANTHER" id="PTHR11717">
    <property type="entry name" value="LOW MOLECULAR WEIGHT PROTEIN TYROSINE PHOSPHATASE"/>
    <property type="match status" value="1"/>
</dbReference>
<dbReference type="InterPro" id="IPR017867">
    <property type="entry name" value="Tyr_phospatase_low_mol_wt"/>
</dbReference>
<comment type="similarity">
    <text evidence="1">Belongs to the low molecular weight phosphotyrosine protein phosphatase family.</text>
</comment>
<dbReference type="InterPro" id="IPR036196">
    <property type="entry name" value="Ptyr_pPase_sf"/>
</dbReference>
<keyword evidence="4" id="KW-0904">Protein phosphatase</keyword>
<evidence type="ECO:0000313" key="6">
    <source>
        <dbReference type="EMBL" id="MCX2975890.1"/>
    </source>
</evidence>
<organism evidence="6 7">
    <name type="scientific">Candidatus Marimicrobium litorale</name>
    <dbReference type="NCBI Taxonomy" id="2518991"/>
    <lineage>
        <taxon>Bacteria</taxon>
        <taxon>Pseudomonadati</taxon>
        <taxon>Pseudomonadota</taxon>
        <taxon>Gammaproteobacteria</taxon>
        <taxon>Cellvibrionales</taxon>
        <taxon>Halieaceae</taxon>
        <taxon>Marimicrobium</taxon>
    </lineage>
</organism>
<evidence type="ECO:0000313" key="7">
    <source>
        <dbReference type="Proteomes" id="UP001143304"/>
    </source>
</evidence>
<keyword evidence="3" id="KW-0378">Hydrolase</keyword>
<evidence type="ECO:0000259" key="5">
    <source>
        <dbReference type="SMART" id="SM00226"/>
    </source>
</evidence>
<comment type="caution">
    <text evidence="6">The sequence shown here is derived from an EMBL/GenBank/DDBJ whole genome shotgun (WGS) entry which is preliminary data.</text>
</comment>
<dbReference type="InterPro" id="IPR050438">
    <property type="entry name" value="LMW_PTPase"/>
</dbReference>
<dbReference type="InterPro" id="IPR023485">
    <property type="entry name" value="Ptyr_pPase"/>
</dbReference>
<gene>
    <name evidence="6" type="ORF">EYC82_00795</name>
</gene>
<evidence type="ECO:0000256" key="2">
    <source>
        <dbReference type="ARBA" id="ARBA00013064"/>
    </source>
</evidence>
<evidence type="ECO:0000256" key="3">
    <source>
        <dbReference type="ARBA" id="ARBA00022801"/>
    </source>
</evidence>
<accession>A0ABT3T215</accession>
<dbReference type="PRINTS" id="PR00719">
    <property type="entry name" value="LMWPTPASE"/>
</dbReference>